<sequence length="716" mass="80933">MQKDKRQTDFWITNNLQKSKAAPGKYNVPILNVRKDHYHGPASFGSTQGRFDPKVVKEKKILPGPGEYESEPISLVTQKIKNSYQCVFNSKVEDPSRAIPHCRSSSVINKNISRAAHTSQLSESMRRDEIGISKSKRKASDQYLNTSNDLISNTYQYDLSTGGSNELGSLILNSPIEKCTKQVKKIHKGIVKHEKTSPSIPNKKLKKAEVLSPVRYNPNPKVLYKSSPSALIKSHHISSPHNNSSLNKYIEAFIGDVVDSSSKGDNQKKLLERLEKLKIDESSHDYSATNNSLIQSMSNYLNILVSKAQKQEGDDSFYVEANDYHSIALNTAPIESNIKMRSPFVSKTERYPEIKQSPGPGDYNITQEDSLSLTEEIATSPQAFGSTYKYRTHFLNVEKTPFGSPTFINNPGVGHYYQPKRIPKRIQDEILKAQKEKAMEDGIVNKSAFLVNSQRPCLSKEQMEEVGPGKYNLVAQSSKSENKNNKFQRFKKDDKTVFISTSPRFKDTTKSPGNYRSPVAVRDELKDLNNNSNLSTNNRASRWRKLKKLNFENNLKKEKSKQSFMFQSDTKRFKTPKPERIENVPKKEMKKIAEYAALFGSHQKNLYHPLEDLNSMVPRAKGLSQNISKLVGFNSEAPRFKSPNPRNKLLPGPGSYHPGKFRTEEDVENALKESEGIFCKNPKNSPTAVFKSESRLKHSMINLIKQSPGPGDYNNN</sequence>
<reference evidence="2" key="1">
    <citation type="submission" date="2023-07" db="EMBL/GenBank/DDBJ databases">
        <authorList>
            <consortium name="AG Swart"/>
            <person name="Singh M."/>
            <person name="Singh A."/>
            <person name="Seah K."/>
            <person name="Emmerich C."/>
        </authorList>
    </citation>
    <scope>NUCLEOTIDE SEQUENCE</scope>
    <source>
        <strain evidence="2">DP1</strain>
    </source>
</reference>
<evidence type="ECO:0000313" key="2">
    <source>
        <dbReference type="EMBL" id="CAI2387312.1"/>
    </source>
</evidence>
<accession>A0AAD1Y9Z5</accession>
<protein>
    <submittedName>
        <fullName evidence="2">Uncharacterized protein</fullName>
    </submittedName>
</protein>
<name>A0AAD1Y9Z5_EUPCR</name>
<keyword evidence="3" id="KW-1185">Reference proteome</keyword>
<evidence type="ECO:0000313" key="3">
    <source>
        <dbReference type="Proteomes" id="UP001295684"/>
    </source>
</evidence>
<dbReference type="InterPro" id="IPR051291">
    <property type="entry name" value="CIMAP"/>
</dbReference>
<proteinExistence type="predicted"/>
<dbReference type="InterPro" id="IPR010736">
    <property type="entry name" value="SHIPPO-rpt"/>
</dbReference>
<dbReference type="AlphaFoldDB" id="A0AAD1Y9Z5"/>
<evidence type="ECO:0000256" key="1">
    <source>
        <dbReference type="SAM" id="MobiDB-lite"/>
    </source>
</evidence>
<gene>
    <name evidence="2" type="ORF">ECRASSUSDP1_LOCUS28942</name>
</gene>
<dbReference type="EMBL" id="CAMPGE010029829">
    <property type="protein sequence ID" value="CAI2387312.1"/>
    <property type="molecule type" value="Genomic_DNA"/>
</dbReference>
<dbReference type="Pfam" id="PF07004">
    <property type="entry name" value="SHIPPO-rpt"/>
    <property type="match status" value="2"/>
</dbReference>
<dbReference type="PANTHER" id="PTHR21580">
    <property type="entry name" value="SHIPPO-1-RELATED"/>
    <property type="match status" value="1"/>
</dbReference>
<dbReference type="PANTHER" id="PTHR21580:SF60">
    <property type="entry name" value="SPERM-TAIL PG-RICH REPEAT-CONTAINING PROTEIN 2"/>
    <property type="match status" value="1"/>
</dbReference>
<comment type="caution">
    <text evidence="2">The sequence shown here is derived from an EMBL/GenBank/DDBJ whole genome shotgun (WGS) entry which is preliminary data.</text>
</comment>
<organism evidence="2 3">
    <name type="scientific">Euplotes crassus</name>
    <dbReference type="NCBI Taxonomy" id="5936"/>
    <lineage>
        <taxon>Eukaryota</taxon>
        <taxon>Sar</taxon>
        <taxon>Alveolata</taxon>
        <taxon>Ciliophora</taxon>
        <taxon>Intramacronucleata</taxon>
        <taxon>Spirotrichea</taxon>
        <taxon>Hypotrichia</taxon>
        <taxon>Euplotida</taxon>
        <taxon>Euplotidae</taxon>
        <taxon>Moneuplotes</taxon>
    </lineage>
</organism>
<dbReference type="Proteomes" id="UP001295684">
    <property type="component" value="Unassembled WGS sequence"/>
</dbReference>
<feature type="region of interest" description="Disordered" evidence="1">
    <location>
        <begin position="638"/>
        <end position="659"/>
    </location>
</feature>